<dbReference type="STRING" id="416450.A0A1V6QL00"/>
<dbReference type="InterPro" id="IPR036291">
    <property type="entry name" value="NAD(P)-bd_dom_sf"/>
</dbReference>
<gene>
    <name evidence="4" type="ORF">PENANT_c002G04653</name>
</gene>
<dbReference type="GO" id="GO:0016491">
    <property type="term" value="F:oxidoreductase activity"/>
    <property type="evidence" value="ECO:0007669"/>
    <property type="project" value="UniProtKB-KW"/>
</dbReference>
<comment type="similarity">
    <text evidence="1">Belongs to the short-chain dehydrogenases/reductases (SDR) family.</text>
</comment>
<dbReference type="PANTHER" id="PTHR24320:SF283">
    <property type="entry name" value="RETINOL DEHYDROGENASE 11"/>
    <property type="match status" value="1"/>
</dbReference>
<keyword evidence="3" id="KW-0560">Oxidoreductase</keyword>
<reference evidence="5" key="1">
    <citation type="journal article" date="2017" name="Nat. Microbiol.">
        <title>Global analysis of biosynthetic gene clusters reveals vast potential of secondary metabolite production in Penicillium species.</title>
        <authorList>
            <person name="Nielsen J.C."/>
            <person name="Grijseels S."/>
            <person name="Prigent S."/>
            <person name="Ji B."/>
            <person name="Dainat J."/>
            <person name="Nielsen K.F."/>
            <person name="Frisvad J.C."/>
            <person name="Workman M."/>
            <person name="Nielsen J."/>
        </authorList>
    </citation>
    <scope>NUCLEOTIDE SEQUENCE [LARGE SCALE GENOMIC DNA]</scope>
    <source>
        <strain evidence="5">IBT 31811</strain>
    </source>
</reference>
<dbReference type="Proteomes" id="UP000191672">
    <property type="component" value="Unassembled WGS sequence"/>
</dbReference>
<keyword evidence="5" id="KW-1185">Reference proteome</keyword>
<sequence length="266" mass="29273">MSDKKEVLHSEAILEKYGKALEGKTSIMKLIHHKPTYLTSIDSILVLITGKINLINADGTVWSLQIYPSGLNSIHTAVNSLDNMKLAKTDDLVCMAGVMNPPYGKTKDGIEQQLAVNYLANFLLIGLLWPKVVAAGDNSSIVVVASSAVRVGKMDWEEYNVRDDAIYHPFITLPMPNQTLRETSVRAPLLRHSSPEFLLGNKEQRVGTYDTVYLQELSHKRIISLLALHGIDGNPFEVLRWTSTSEGAATIITAPIDPTIAEYSGS</sequence>
<evidence type="ECO:0000256" key="1">
    <source>
        <dbReference type="ARBA" id="ARBA00006484"/>
    </source>
</evidence>
<dbReference type="AlphaFoldDB" id="A0A1V6QL00"/>
<proteinExistence type="inferred from homology"/>
<evidence type="ECO:0000313" key="4">
    <source>
        <dbReference type="EMBL" id="OQD89918.1"/>
    </source>
</evidence>
<dbReference type="Gene3D" id="3.40.50.720">
    <property type="entry name" value="NAD(P)-binding Rossmann-like Domain"/>
    <property type="match status" value="1"/>
</dbReference>
<organism evidence="4 5">
    <name type="scientific">Penicillium antarcticum</name>
    <dbReference type="NCBI Taxonomy" id="416450"/>
    <lineage>
        <taxon>Eukaryota</taxon>
        <taxon>Fungi</taxon>
        <taxon>Dikarya</taxon>
        <taxon>Ascomycota</taxon>
        <taxon>Pezizomycotina</taxon>
        <taxon>Eurotiomycetes</taxon>
        <taxon>Eurotiomycetidae</taxon>
        <taxon>Eurotiales</taxon>
        <taxon>Aspergillaceae</taxon>
        <taxon>Penicillium</taxon>
    </lineage>
</organism>
<evidence type="ECO:0000313" key="5">
    <source>
        <dbReference type="Proteomes" id="UP000191672"/>
    </source>
</evidence>
<dbReference type="PANTHER" id="PTHR24320">
    <property type="entry name" value="RETINOL DEHYDROGENASE"/>
    <property type="match status" value="1"/>
</dbReference>
<evidence type="ECO:0000256" key="3">
    <source>
        <dbReference type="ARBA" id="ARBA00023002"/>
    </source>
</evidence>
<comment type="caution">
    <text evidence="4">The sequence shown here is derived from an EMBL/GenBank/DDBJ whole genome shotgun (WGS) entry which is preliminary data.</text>
</comment>
<evidence type="ECO:0000256" key="2">
    <source>
        <dbReference type="ARBA" id="ARBA00022857"/>
    </source>
</evidence>
<protein>
    <submittedName>
        <fullName evidence="4">Uncharacterized protein</fullName>
    </submittedName>
</protein>
<dbReference type="EMBL" id="MDYN01000002">
    <property type="protein sequence ID" value="OQD89918.1"/>
    <property type="molecule type" value="Genomic_DNA"/>
</dbReference>
<dbReference type="SUPFAM" id="SSF51735">
    <property type="entry name" value="NAD(P)-binding Rossmann-fold domains"/>
    <property type="match status" value="1"/>
</dbReference>
<name>A0A1V6QL00_9EURO</name>
<accession>A0A1V6QL00</accession>
<keyword evidence="2" id="KW-0521">NADP</keyword>